<feature type="domain" description="OmpR/PhoB-type" evidence="9">
    <location>
        <begin position="130"/>
        <end position="228"/>
    </location>
</feature>
<reference evidence="13" key="1">
    <citation type="submission" date="2017-12" db="EMBL/GenBank/DDBJ databases">
        <title>Whole genome sequencing of Acidipropionibacterium jensenii strains JS279 and JS280.</title>
        <authorList>
            <person name="Deptula P."/>
            <person name="Laine P."/>
            <person name="Smolander O.-P."/>
            <person name="Paulin L."/>
            <person name="Auvinen P."/>
            <person name="Varmanen P."/>
        </authorList>
    </citation>
    <scope>NUCLEOTIDE SEQUENCE [LARGE SCALE GENOMIC DNA]</scope>
    <source>
        <strain evidence="13">JS280</strain>
    </source>
</reference>
<dbReference type="PANTHER" id="PTHR48111">
    <property type="entry name" value="REGULATOR OF RPOS"/>
    <property type="match status" value="1"/>
</dbReference>
<evidence type="ECO:0000256" key="1">
    <source>
        <dbReference type="ARBA" id="ARBA00022553"/>
    </source>
</evidence>
<keyword evidence="4 7" id="KW-0238">DNA-binding</keyword>
<evidence type="ECO:0000313" key="11">
    <source>
        <dbReference type="EMBL" id="VEI03282.1"/>
    </source>
</evidence>
<dbReference type="RefSeq" id="WP_028703243.1">
    <property type="nucleotide sequence ID" value="NZ_CP025570.1"/>
</dbReference>
<dbReference type="PANTHER" id="PTHR48111:SF1">
    <property type="entry name" value="TWO-COMPONENT RESPONSE REGULATOR ORR33"/>
    <property type="match status" value="1"/>
</dbReference>
<evidence type="ECO:0000313" key="13">
    <source>
        <dbReference type="Proteomes" id="UP000285875"/>
    </source>
</evidence>
<name>A0A3Q9UM08_9ACTN</name>
<keyword evidence="1 6" id="KW-0597">Phosphoprotein</keyword>
<evidence type="ECO:0000256" key="4">
    <source>
        <dbReference type="ARBA" id="ARBA00023125"/>
    </source>
</evidence>
<evidence type="ECO:0000313" key="12">
    <source>
        <dbReference type="Proteomes" id="UP000277858"/>
    </source>
</evidence>
<dbReference type="EMBL" id="LR134473">
    <property type="protein sequence ID" value="VEI03282.1"/>
    <property type="molecule type" value="Genomic_DNA"/>
</dbReference>
<dbReference type="InterPro" id="IPR039420">
    <property type="entry name" value="WalR-like"/>
</dbReference>
<dbReference type="CDD" id="cd17574">
    <property type="entry name" value="REC_OmpR"/>
    <property type="match status" value="1"/>
</dbReference>
<dbReference type="Pfam" id="PF00072">
    <property type="entry name" value="Response_reg"/>
    <property type="match status" value="1"/>
</dbReference>
<dbReference type="Gene3D" id="3.40.50.2300">
    <property type="match status" value="1"/>
</dbReference>
<dbReference type="GO" id="GO:0000156">
    <property type="term" value="F:phosphorelay response regulator activity"/>
    <property type="evidence" value="ECO:0007669"/>
    <property type="project" value="TreeGrafter"/>
</dbReference>
<evidence type="ECO:0000256" key="5">
    <source>
        <dbReference type="ARBA" id="ARBA00023163"/>
    </source>
</evidence>
<dbReference type="Proteomes" id="UP000277858">
    <property type="component" value="Chromosome"/>
</dbReference>
<evidence type="ECO:0000313" key="10">
    <source>
        <dbReference type="EMBL" id="AZZ40529.1"/>
    </source>
</evidence>
<dbReference type="STRING" id="1122997.GCA_000425285_01703"/>
<dbReference type="GO" id="GO:0006355">
    <property type="term" value="P:regulation of DNA-templated transcription"/>
    <property type="evidence" value="ECO:0007669"/>
    <property type="project" value="InterPro"/>
</dbReference>
<dbReference type="InterPro" id="IPR011006">
    <property type="entry name" value="CheY-like_superfamily"/>
</dbReference>
<dbReference type="InterPro" id="IPR001867">
    <property type="entry name" value="OmpR/PhoB-type_DNA-bd"/>
</dbReference>
<dbReference type="SMART" id="SM00448">
    <property type="entry name" value="REC"/>
    <property type="match status" value="1"/>
</dbReference>
<feature type="domain" description="Response regulatory" evidence="8">
    <location>
        <begin position="8"/>
        <end position="121"/>
    </location>
</feature>
<feature type="modified residue" description="4-aspartylphosphate" evidence="6">
    <location>
        <position position="57"/>
    </location>
</feature>
<protein>
    <submittedName>
        <fullName evidence="10">DNA-binding response regulator</fullName>
    </submittedName>
    <submittedName>
        <fullName evidence="11">Phosphate regulon transcriptional regulatory protein phoB</fullName>
    </submittedName>
</protein>
<dbReference type="Gene3D" id="6.10.250.690">
    <property type="match status" value="1"/>
</dbReference>
<dbReference type="GO" id="GO:0000976">
    <property type="term" value="F:transcription cis-regulatory region binding"/>
    <property type="evidence" value="ECO:0007669"/>
    <property type="project" value="TreeGrafter"/>
</dbReference>
<dbReference type="KEGG" id="aji:C0Z10_13175"/>
<dbReference type="AlphaFoldDB" id="A0A3Q9UM08"/>
<accession>A0A3Q9UM08</accession>
<proteinExistence type="predicted"/>
<gene>
    <name evidence="11" type="primary">phoB</name>
    <name evidence="10" type="ORF">C0Z10_13175</name>
    <name evidence="11" type="ORF">NCTC13652_01482</name>
</gene>
<keyword evidence="5" id="KW-0804">Transcription</keyword>
<dbReference type="PROSITE" id="PS50110">
    <property type="entry name" value="RESPONSE_REGULATORY"/>
    <property type="match status" value="1"/>
</dbReference>
<dbReference type="InterPro" id="IPR001789">
    <property type="entry name" value="Sig_transdc_resp-reg_receiver"/>
</dbReference>
<evidence type="ECO:0000256" key="3">
    <source>
        <dbReference type="ARBA" id="ARBA00023015"/>
    </source>
</evidence>
<dbReference type="SUPFAM" id="SSF52172">
    <property type="entry name" value="CheY-like"/>
    <property type="match status" value="1"/>
</dbReference>
<dbReference type="EMBL" id="CP025570">
    <property type="protein sequence ID" value="AZZ40529.1"/>
    <property type="molecule type" value="Genomic_DNA"/>
</dbReference>
<dbReference type="SMART" id="SM00862">
    <property type="entry name" value="Trans_reg_C"/>
    <property type="match status" value="1"/>
</dbReference>
<dbReference type="OrthoDB" id="4481605at2"/>
<dbReference type="SUPFAM" id="SSF46894">
    <property type="entry name" value="C-terminal effector domain of the bipartite response regulators"/>
    <property type="match status" value="1"/>
</dbReference>
<evidence type="ECO:0000256" key="6">
    <source>
        <dbReference type="PROSITE-ProRule" id="PRU00169"/>
    </source>
</evidence>
<evidence type="ECO:0000259" key="8">
    <source>
        <dbReference type="PROSITE" id="PS50110"/>
    </source>
</evidence>
<keyword evidence="2" id="KW-0902">Two-component regulatory system</keyword>
<dbReference type="PROSITE" id="PS51755">
    <property type="entry name" value="OMPR_PHOB"/>
    <property type="match status" value="1"/>
</dbReference>
<evidence type="ECO:0000259" key="9">
    <source>
        <dbReference type="PROSITE" id="PS51755"/>
    </source>
</evidence>
<dbReference type="InterPro" id="IPR016032">
    <property type="entry name" value="Sig_transdc_resp-reg_C-effctor"/>
</dbReference>
<dbReference type="Gene3D" id="1.10.10.10">
    <property type="entry name" value="Winged helix-like DNA-binding domain superfamily/Winged helix DNA-binding domain"/>
    <property type="match status" value="1"/>
</dbReference>
<reference evidence="11 12" key="2">
    <citation type="submission" date="2018-12" db="EMBL/GenBank/DDBJ databases">
        <authorList>
            <consortium name="Pathogen Informatics"/>
        </authorList>
    </citation>
    <scope>NUCLEOTIDE SEQUENCE [LARGE SCALE GENOMIC DNA]</scope>
    <source>
        <strain evidence="11 12">NCTC13652</strain>
    </source>
</reference>
<dbReference type="Pfam" id="PF00486">
    <property type="entry name" value="Trans_reg_C"/>
    <property type="match status" value="1"/>
</dbReference>
<dbReference type="Proteomes" id="UP000285875">
    <property type="component" value="Chromosome"/>
</dbReference>
<evidence type="ECO:0000256" key="2">
    <source>
        <dbReference type="ARBA" id="ARBA00023012"/>
    </source>
</evidence>
<organism evidence="10 13">
    <name type="scientific">Acidipropionibacterium jensenii</name>
    <dbReference type="NCBI Taxonomy" id="1749"/>
    <lineage>
        <taxon>Bacteria</taxon>
        <taxon>Bacillati</taxon>
        <taxon>Actinomycetota</taxon>
        <taxon>Actinomycetes</taxon>
        <taxon>Propionibacteriales</taxon>
        <taxon>Propionibacteriaceae</taxon>
        <taxon>Acidipropionibacterium</taxon>
    </lineage>
</organism>
<dbReference type="GO" id="GO:0005829">
    <property type="term" value="C:cytosol"/>
    <property type="evidence" value="ECO:0007669"/>
    <property type="project" value="TreeGrafter"/>
</dbReference>
<feature type="DNA-binding region" description="OmpR/PhoB-type" evidence="7">
    <location>
        <begin position="130"/>
        <end position="228"/>
    </location>
</feature>
<dbReference type="InterPro" id="IPR036388">
    <property type="entry name" value="WH-like_DNA-bd_sf"/>
</dbReference>
<reference evidence="10" key="3">
    <citation type="journal article" date="2019" name="Microorganisms">
        <title>Red-Brown Pigmentation of Acidipropionibacterium jensenii Is Tied to Haemolytic Activity and cyl-Like Gene Cluster.</title>
        <authorList>
            <person name="Deptula P."/>
            <person name="Loivamaa I."/>
            <person name="Smolander O.P."/>
            <person name="Laine P."/>
            <person name="Roberts R.J."/>
            <person name="Piironen V."/>
            <person name="Paulin L."/>
            <person name="Savijoki K."/>
            <person name="Auvinen P."/>
            <person name="Varmanen P."/>
        </authorList>
    </citation>
    <scope>NUCLEOTIDE SEQUENCE</scope>
    <source>
        <strain evidence="10">JS280</strain>
    </source>
</reference>
<dbReference type="CDD" id="cd00383">
    <property type="entry name" value="trans_reg_C"/>
    <property type="match status" value="1"/>
</dbReference>
<keyword evidence="3" id="KW-0805">Transcription regulation</keyword>
<keyword evidence="12" id="KW-1185">Reference proteome</keyword>
<sequence length="233" mass="25733">MTSSAEPLALVVDDQAQMLSIVSFALETQGFRCLTARNAERAWELFNQQHIDIMVLDIMLPGASGISLCERVRSVSATPVILLTAKNATEDRIKGLMAGADDYLTKPFSPRELALRAQAVFRRSSPASDETTLVNGELTVNTAVRAAFWRGRNLHLPDLELRLLTALMRRKGEVTSWAVLLNDVWFTSSEVGSRAMIKTTIYRLRQRLEGEGAALILTVRGEGYLMPDAGNPQ</sequence>
<dbReference type="GO" id="GO:0032993">
    <property type="term" value="C:protein-DNA complex"/>
    <property type="evidence" value="ECO:0007669"/>
    <property type="project" value="TreeGrafter"/>
</dbReference>
<evidence type="ECO:0000256" key="7">
    <source>
        <dbReference type="PROSITE-ProRule" id="PRU01091"/>
    </source>
</evidence>